<dbReference type="InParanoid" id="D6WI91"/>
<dbReference type="InterPro" id="IPR029071">
    <property type="entry name" value="Ubiquitin-like_domsf"/>
</dbReference>
<dbReference type="SUPFAM" id="SSF54236">
    <property type="entry name" value="Ubiquitin-like"/>
    <property type="match status" value="1"/>
</dbReference>
<accession>D6WI91</accession>
<keyword evidence="5" id="KW-0433">Leucine-rich repeat</keyword>
<feature type="domain" description="CAP-Gly" evidence="11">
    <location>
        <begin position="27"/>
        <end position="71"/>
    </location>
</feature>
<dbReference type="OrthoDB" id="5273213at2759"/>
<comment type="subcellular location">
    <subcellularLocation>
        <location evidence="1">Cytoplasm</location>
        <location evidence="1">Cytoskeleton</location>
    </subcellularLocation>
</comment>
<dbReference type="Gene3D" id="2.30.30.190">
    <property type="entry name" value="CAP Gly-rich-like domain"/>
    <property type="match status" value="1"/>
</dbReference>
<dbReference type="InterPro" id="IPR044079">
    <property type="entry name" value="Ubl_TBCE"/>
</dbReference>
<dbReference type="PROSITE" id="PS00845">
    <property type="entry name" value="CAP_GLY_1"/>
    <property type="match status" value="1"/>
</dbReference>
<dbReference type="SUPFAM" id="SSF74924">
    <property type="entry name" value="Cap-Gly domain"/>
    <property type="match status" value="1"/>
</dbReference>
<dbReference type="GO" id="GO:0005856">
    <property type="term" value="C:cytoskeleton"/>
    <property type="evidence" value="ECO:0007669"/>
    <property type="project" value="UniProtKB-SubCell"/>
</dbReference>
<dbReference type="SUPFAM" id="SSF52058">
    <property type="entry name" value="L domain-like"/>
    <property type="match status" value="1"/>
</dbReference>
<evidence type="ECO:0000256" key="2">
    <source>
        <dbReference type="ARBA" id="ARBA00006286"/>
    </source>
</evidence>
<dbReference type="GO" id="GO:0005737">
    <property type="term" value="C:cytoplasm"/>
    <property type="evidence" value="ECO:0000318"/>
    <property type="project" value="GO_Central"/>
</dbReference>
<evidence type="ECO:0000256" key="5">
    <source>
        <dbReference type="ARBA" id="ARBA00022614"/>
    </source>
</evidence>
<keyword evidence="7" id="KW-0143">Chaperone</keyword>
<protein>
    <recommendedName>
        <fullName evidence="3">Tubulin-specific chaperone E</fullName>
    </recommendedName>
    <alternativeName>
        <fullName evidence="9">Tubulin-folding cofactor E</fullName>
    </alternativeName>
</protein>
<dbReference type="PANTHER" id="PTHR18849">
    <property type="entry name" value="LEUCINE RICH REPEAT PROTEIN"/>
    <property type="match status" value="1"/>
</dbReference>
<evidence type="ECO:0000256" key="4">
    <source>
        <dbReference type="ARBA" id="ARBA00022490"/>
    </source>
</evidence>
<evidence type="ECO:0000313" key="13">
    <source>
        <dbReference type="Proteomes" id="UP000007266"/>
    </source>
</evidence>
<evidence type="ECO:0000256" key="6">
    <source>
        <dbReference type="ARBA" id="ARBA00022737"/>
    </source>
</evidence>
<evidence type="ECO:0000256" key="7">
    <source>
        <dbReference type="ARBA" id="ARBA00023186"/>
    </source>
</evidence>
<dbReference type="GO" id="GO:0007021">
    <property type="term" value="P:tubulin complex assembly"/>
    <property type="evidence" value="ECO:0000318"/>
    <property type="project" value="GO_Central"/>
</dbReference>
<reference evidence="12 13" key="1">
    <citation type="journal article" date="2008" name="Nature">
        <title>The genome of the model beetle and pest Tribolium castaneum.</title>
        <authorList>
            <consortium name="Tribolium Genome Sequencing Consortium"/>
            <person name="Richards S."/>
            <person name="Gibbs R.A."/>
            <person name="Weinstock G.M."/>
            <person name="Brown S.J."/>
            <person name="Denell R."/>
            <person name="Beeman R.W."/>
            <person name="Gibbs R."/>
            <person name="Beeman R.W."/>
            <person name="Brown S.J."/>
            <person name="Bucher G."/>
            <person name="Friedrich M."/>
            <person name="Grimmelikhuijzen C.J."/>
            <person name="Klingler M."/>
            <person name="Lorenzen M."/>
            <person name="Richards S."/>
            <person name="Roth S."/>
            <person name="Schroder R."/>
            <person name="Tautz D."/>
            <person name="Zdobnov E.M."/>
            <person name="Muzny D."/>
            <person name="Gibbs R.A."/>
            <person name="Weinstock G.M."/>
            <person name="Attaway T."/>
            <person name="Bell S."/>
            <person name="Buhay C.J."/>
            <person name="Chandrabose M.N."/>
            <person name="Chavez D."/>
            <person name="Clerk-Blankenburg K.P."/>
            <person name="Cree A."/>
            <person name="Dao M."/>
            <person name="Davis C."/>
            <person name="Chacko J."/>
            <person name="Dinh H."/>
            <person name="Dugan-Rocha S."/>
            <person name="Fowler G."/>
            <person name="Garner T.T."/>
            <person name="Garnes J."/>
            <person name="Gnirke A."/>
            <person name="Hawes A."/>
            <person name="Hernandez J."/>
            <person name="Hines S."/>
            <person name="Holder M."/>
            <person name="Hume J."/>
            <person name="Jhangiani S.N."/>
            <person name="Joshi V."/>
            <person name="Khan Z.M."/>
            <person name="Jackson L."/>
            <person name="Kovar C."/>
            <person name="Kowis A."/>
            <person name="Lee S."/>
            <person name="Lewis L.R."/>
            <person name="Margolis J."/>
            <person name="Morgan M."/>
            <person name="Nazareth L.V."/>
            <person name="Nguyen N."/>
            <person name="Okwuonu G."/>
            <person name="Parker D."/>
            <person name="Richards S."/>
            <person name="Ruiz S.J."/>
            <person name="Santibanez J."/>
            <person name="Savard J."/>
            <person name="Scherer S.E."/>
            <person name="Schneider B."/>
            <person name="Sodergren E."/>
            <person name="Tautz D."/>
            <person name="Vattahil S."/>
            <person name="Villasana D."/>
            <person name="White C.S."/>
            <person name="Wright R."/>
            <person name="Park Y."/>
            <person name="Beeman R.W."/>
            <person name="Lord J."/>
            <person name="Oppert B."/>
            <person name="Lorenzen M."/>
            <person name="Brown S."/>
            <person name="Wang L."/>
            <person name="Savard J."/>
            <person name="Tautz D."/>
            <person name="Richards S."/>
            <person name="Weinstock G."/>
            <person name="Gibbs R.A."/>
            <person name="Liu Y."/>
            <person name="Worley K."/>
            <person name="Weinstock G."/>
            <person name="Elsik C.G."/>
            <person name="Reese J.T."/>
            <person name="Elhaik E."/>
            <person name="Landan G."/>
            <person name="Graur D."/>
            <person name="Arensburger P."/>
            <person name="Atkinson P."/>
            <person name="Beeman R.W."/>
            <person name="Beidler J."/>
            <person name="Brown S.J."/>
            <person name="Demuth J.P."/>
            <person name="Drury D.W."/>
            <person name="Du Y.Z."/>
            <person name="Fujiwara H."/>
            <person name="Lorenzen M."/>
            <person name="Maselli V."/>
            <person name="Osanai M."/>
            <person name="Park Y."/>
            <person name="Robertson H.M."/>
            <person name="Tu Z."/>
            <person name="Wang J.J."/>
            <person name="Wang S."/>
            <person name="Richards S."/>
            <person name="Song H."/>
            <person name="Zhang L."/>
            <person name="Sodergren E."/>
            <person name="Werner D."/>
            <person name="Stanke M."/>
            <person name="Morgenstern B."/>
            <person name="Solovyev V."/>
            <person name="Kosarev P."/>
            <person name="Brown G."/>
            <person name="Chen H.C."/>
            <person name="Ermolaeva O."/>
            <person name="Hlavina W."/>
            <person name="Kapustin Y."/>
            <person name="Kiryutin B."/>
            <person name="Kitts P."/>
            <person name="Maglott D."/>
            <person name="Pruitt K."/>
            <person name="Sapojnikov V."/>
            <person name="Souvorov A."/>
            <person name="Mackey A.J."/>
            <person name="Waterhouse R.M."/>
            <person name="Wyder S."/>
            <person name="Zdobnov E.M."/>
            <person name="Zdobnov E.M."/>
            <person name="Wyder S."/>
            <person name="Kriventseva E.V."/>
            <person name="Kadowaki T."/>
            <person name="Bork P."/>
            <person name="Aranda M."/>
            <person name="Bao R."/>
            <person name="Beermann A."/>
            <person name="Berns N."/>
            <person name="Bolognesi R."/>
            <person name="Bonneton F."/>
            <person name="Bopp D."/>
            <person name="Brown S.J."/>
            <person name="Bucher G."/>
            <person name="Butts T."/>
            <person name="Chaumot A."/>
            <person name="Denell R.E."/>
            <person name="Ferrier D.E."/>
            <person name="Friedrich M."/>
            <person name="Gordon C.M."/>
            <person name="Jindra M."/>
            <person name="Klingler M."/>
            <person name="Lan Q."/>
            <person name="Lattorff H.M."/>
            <person name="Laudet V."/>
            <person name="von Levetsow C."/>
            <person name="Liu Z."/>
            <person name="Lutz R."/>
            <person name="Lynch J.A."/>
            <person name="da Fonseca R.N."/>
            <person name="Posnien N."/>
            <person name="Reuter R."/>
            <person name="Roth S."/>
            <person name="Savard J."/>
            <person name="Schinko J.B."/>
            <person name="Schmitt C."/>
            <person name="Schoppmeier M."/>
            <person name="Schroder R."/>
            <person name="Shippy T.D."/>
            <person name="Simonnet F."/>
            <person name="Marques-Souza H."/>
            <person name="Tautz D."/>
            <person name="Tomoyasu Y."/>
            <person name="Trauner J."/>
            <person name="Van der Zee M."/>
            <person name="Vervoort M."/>
            <person name="Wittkopp N."/>
            <person name="Wimmer E.A."/>
            <person name="Yang X."/>
            <person name="Jones A.K."/>
            <person name="Sattelle D.B."/>
            <person name="Ebert P.R."/>
            <person name="Nelson D."/>
            <person name="Scott J.G."/>
            <person name="Beeman R.W."/>
            <person name="Muthukrishnan S."/>
            <person name="Kramer K.J."/>
            <person name="Arakane Y."/>
            <person name="Beeman R.W."/>
            <person name="Zhu Q."/>
            <person name="Hogenkamp D."/>
            <person name="Dixit R."/>
            <person name="Oppert B."/>
            <person name="Jiang H."/>
            <person name="Zou Z."/>
            <person name="Marshall J."/>
            <person name="Elpidina E."/>
            <person name="Vinokurov K."/>
            <person name="Oppert C."/>
            <person name="Zou Z."/>
            <person name="Evans J."/>
            <person name="Lu Z."/>
            <person name="Zhao P."/>
            <person name="Sumathipala N."/>
            <person name="Altincicek B."/>
            <person name="Vilcinskas A."/>
            <person name="Williams M."/>
            <person name="Hultmark D."/>
            <person name="Hetru C."/>
            <person name="Jiang H."/>
            <person name="Grimmelikhuijzen C.J."/>
            <person name="Hauser F."/>
            <person name="Cazzamali G."/>
            <person name="Williamson M."/>
            <person name="Park Y."/>
            <person name="Li B."/>
            <person name="Tanaka Y."/>
            <person name="Predel R."/>
            <person name="Neupert S."/>
            <person name="Schachtner J."/>
            <person name="Verleyen P."/>
            <person name="Raible F."/>
            <person name="Bork P."/>
            <person name="Friedrich M."/>
            <person name="Walden K.K."/>
            <person name="Robertson H.M."/>
            <person name="Angeli S."/>
            <person name="Foret S."/>
            <person name="Bucher G."/>
            <person name="Schuetz S."/>
            <person name="Maleszka R."/>
            <person name="Wimmer E.A."/>
            <person name="Beeman R.W."/>
            <person name="Lorenzen M."/>
            <person name="Tomoyasu Y."/>
            <person name="Miller S.C."/>
            <person name="Grossmann D."/>
            <person name="Bucher G."/>
        </authorList>
    </citation>
    <scope>NUCLEOTIDE SEQUENCE [LARGE SCALE GENOMIC DNA]</scope>
    <source>
        <strain evidence="12 13">Georgia GA2</strain>
    </source>
</reference>
<dbReference type="Gene3D" id="3.10.20.90">
    <property type="entry name" value="Phosphatidylinositol 3-kinase Catalytic Subunit, Chain A, domain 1"/>
    <property type="match status" value="1"/>
</dbReference>
<dbReference type="CDD" id="cd17044">
    <property type="entry name" value="Ubl_TBCE"/>
    <property type="match status" value="1"/>
</dbReference>
<dbReference type="HOGENOM" id="CLU_017716_5_0_1"/>
<dbReference type="FunFam" id="3.80.10.10:FF:002511">
    <property type="entry name" value="Tubulin-specific chaperone E-like Protein"/>
    <property type="match status" value="1"/>
</dbReference>
<dbReference type="GO" id="GO:0007023">
    <property type="term" value="P:post-chaperonin tubulin folding pathway"/>
    <property type="evidence" value="ECO:0000318"/>
    <property type="project" value="GO_Central"/>
</dbReference>
<dbReference type="FunFam" id="2.30.30.190:FF:000008">
    <property type="entry name" value="Tubulin-specific chaperone E"/>
    <property type="match status" value="1"/>
</dbReference>
<dbReference type="OMA" id="SEESHMF"/>
<organism evidence="12 13">
    <name type="scientific">Tribolium castaneum</name>
    <name type="common">Red flour beetle</name>
    <dbReference type="NCBI Taxonomy" id="7070"/>
    <lineage>
        <taxon>Eukaryota</taxon>
        <taxon>Metazoa</taxon>
        <taxon>Ecdysozoa</taxon>
        <taxon>Arthropoda</taxon>
        <taxon>Hexapoda</taxon>
        <taxon>Insecta</taxon>
        <taxon>Pterygota</taxon>
        <taxon>Neoptera</taxon>
        <taxon>Endopterygota</taxon>
        <taxon>Coleoptera</taxon>
        <taxon>Polyphaga</taxon>
        <taxon>Cucujiformia</taxon>
        <taxon>Tenebrionidae</taxon>
        <taxon>Tenebrionidae incertae sedis</taxon>
        <taxon>Tribolium</taxon>
    </lineage>
</organism>
<dbReference type="eggNOG" id="KOG3207">
    <property type="taxonomic scope" value="Eukaryota"/>
</dbReference>
<keyword evidence="4" id="KW-0963">Cytoplasm</keyword>
<dbReference type="Proteomes" id="UP000007266">
    <property type="component" value="Linkage group 3"/>
</dbReference>
<dbReference type="AlphaFoldDB" id="D6WI91"/>
<keyword evidence="8" id="KW-0206">Cytoskeleton</keyword>
<dbReference type="EMBL" id="KQ971321">
    <property type="protein sequence ID" value="EFA01432.2"/>
    <property type="molecule type" value="Genomic_DNA"/>
</dbReference>
<proteinExistence type="inferred from homology"/>
<dbReference type="KEGG" id="tca:659507"/>
<gene>
    <name evidence="12" type="primary">AUGUSTUS-3.0.2_30612</name>
    <name evidence="12" type="ORF">TcasGA2_TC030612</name>
</gene>
<dbReference type="PANTHER" id="PTHR18849:SF0">
    <property type="entry name" value="CILIA- AND FLAGELLA-ASSOCIATED PROTEIN 410-RELATED"/>
    <property type="match status" value="1"/>
</dbReference>
<evidence type="ECO:0000256" key="3">
    <source>
        <dbReference type="ARBA" id="ARBA00015004"/>
    </source>
</evidence>
<evidence type="ECO:0000256" key="8">
    <source>
        <dbReference type="ARBA" id="ARBA00023212"/>
    </source>
</evidence>
<evidence type="ECO:0000256" key="9">
    <source>
        <dbReference type="ARBA" id="ARBA00030180"/>
    </source>
</evidence>
<dbReference type="PROSITE" id="PS50245">
    <property type="entry name" value="CAP_GLY_2"/>
    <property type="match status" value="1"/>
</dbReference>
<dbReference type="Gene3D" id="3.80.10.10">
    <property type="entry name" value="Ribonuclease Inhibitor"/>
    <property type="match status" value="3"/>
</dbReference>
<dbReference type="SMART" id="SM01052">
    <property type="entry name" value="CAP_GLY"/>
    <property type="match status" value="1"/>
</dbReference>
<evidence type="ECO:0000259" key="11">
    <source>
        <dbReference type="PROSITE" id="PS50245"/>
    </source>
</evidence>
<comment type="function">
    <text evidence="10">Tubulin-folding protein; involved in the second step of the tubulin folding pathway.</text>
</comment>
<dbReference type="InterPro" id="IPR036859">
    <property type="entry name" value="CAP-Gly_dom_sf"/>
</dbReference>
<dbReference type="FunCoup" id="D6WI91">
    <property type="interactions" value="1507"/>
</dbReference>
<dbReference type="GO" id="GO:0043014">
    <property type="term" value="F:alpha-tubulin binding"/>
    <property type="evidence" value="ECO:0000318"/>
    <property type="project" value="GO_Central"/>
</dbReference>
<dbReference type="STRING" id="7070.D6WI91"/>
<dbReference type="InterPro" id="IPR032675">
    <property type="entry name" value="LRR_dom_sf"/>
</dbReference>
<dbReference type="FunFam" id="3.80.10.10:FF:001017">
    <property type="entry name" value="Tubulin-specific chaperone E"/>
    <property type="match status" value="1"/>
</dbReference>
<reference evidence="12 13" key="2">
    <citation type="journal article" date="2010" name="Nucleic Acids Res.">
        <title>BeetleBase in 2010: revisions to provide comprehensive genomic information for Tribolium castaneum.</title>
        <authorList>
            <person name="Kim H.S."/>
            <person name="Murphy T."/>
            <person name="Xia J."/>
            <person name="Caragea D."/>
            <person name="Park Y."/>
            <person name="Beeman R.W."/>
            <person name="Lorenzen M.D."/>
            <person name="Butcher S."/>
            <person name="Manak J.R."/>
            <person name="Brown S.J."/>
        </authorList>
    </citation>
    <scope>GENOME REANNOTATION</scope>
    <source>
        <strain evidence="12 13">Georgia GA2</strain>
    </source>
</reference>
<comment type="similarity">
    <text evidence="2">Belongs to the TBCE family.</text>
</comment>
<keyword evidence="13" id="KW-1185">Reference proteome</keyword>
<evidence type="ECO:0000256" key="10">
    <source>
        <dbReference type="ARBA" id="ARBA00058684"/>
    </source>
</evidence>
<name>D6WI91_TRICA</name>
<dbReference type="InterPro" id="IPR000938">
    <property type="entry name" value="CAP-Gly_domain"/>
</dbReference>
<dbReference type="GO" id="GO:0000226">
    <property type="term" value="P:microtubule cytoskeleton organization"/>
    <property type="evidence" value="ECO:0000318"/>
    <property type="project" value="GO_Central"/>
</dbReference>
<evidence type="ECO:0000313" key="12">
    <source>
        <dbReference type="EMBL" id="EFA01432.2"/>
    </source>
</evidence>
<evidence type="ECO:0000256" key="1">
    <source>
        <dbReference type="ARBA" id="ARBA00004245"/>
    </source>
</evidence>
<dbReference type="Pfam" id="PF01302">
    <property type="entry name" value="CAP_GLY"/>
    <property type="match status" value="1"/>
</dbReference>
<sequence length="517" mass="58962">MTNSHSPCQIGDRIESGGYIGTVKYVGPIEGKPSIWLGIDWDNPQRGKHDGRVNGVQYFTTRNPTSGSFIRPEKVNCGKSALASIESRYGQIEDEFTAKINKQKQLLIQQNMNAPFLEMVGFDKVFHKQSDFTALRIVNLRDQGINSAGPPLRLGETCPNIEELDISKNLLVSWESVFEICRQLPRLFWLNVSENLLDLPTISESFPNVTTLICGCMDLDWGHICQLGRIFPSVEEFRAPNNKIRGLSTPEGFFTKLKLLDLEGNNIEFWTEVCKLGDLPHLEQLILEDIGLQLIEFEGDSPKVQVFRAMKKLCVVKNLIREWRSVAELNRLESLENLRFSKNPITESEEPDTIHQIIIAKIANLKILNGVEIEATERRGAEYDYMKKYGLEWLEAKGTNKEADFLKTHNRYLELIQKYGELEESELVSKPKIIKNTLVQLSIIFEDFTIEKKVPLTMTVQKLIVLTQKLFSLSGRPHLIYASKSDPEIEILLEDEMKEIGVYSMQNGDKIIVKDKV</sequence>
<keyword evidence="6" id="KW-0677">Repeat</keyword>